<dbReference type="PRINTS" id="PR00132">
    <property type="entry name" value="GLHYDRLASE2"/>
</dbReference>
<dbReference type="InterPro" id="IPR011013">
    <property type="entry name" value="Gal_mutarotase_sf_dom"/>
</dbReference>
<evidence type="ECO:0000259" key="9">
    <source>
        <dbReference type="SMART" id="SM01038"/>
    </source>
</evidence>
<dbReference type="InterPro" id="IPR032312">
    <property type="entry name" value="LacZ_4"/>
</dbReference>
<dbReference type="InterPro" id="IPR023230">
    <property type="entry name" value="Glyco_hydro_2_CS"/>
</dbReference>
<comment type="catalytic activity">
    <reaction evidence="1 7">
        <text>Hydrolysis of terminal non-reducing beta-D-galactose residues in beta-D-galactosides.</text>
        <dbReference type="EC" id="3.2.1.23"/>
    </reaction>
</comment>
<dbReference type="InterPro" id="IPR006101">
    <property type="entry name" value="Glyco_hydro_2"/>
</dbReference>
<dbReference type="Gene3D" id="2.60.120.260">
    <property type="entry name" value="Galactose-binding domain-like"/>
    <property type="match status" value="1"/>
</dbReference>
<dbReference type="InterPro" id="IPR013783">
    <property type="entry name" value="Ig-like_fold"/>
</dbReference>
<keyword evidence="5 7" id="KW-0326">Glycosidase</keyword>
<keyword evidence="11" id="KW-1185">Reference proteome</keyword>
<evidence type="ECO:0000256" key="8">
    <source>
        <dbReference type="SAM" id="SignalP"/>
    </source>
</evidence>
<evidence type="ECO:0000313" key="11">
    <source>
        <dbReference type="Proteomes" id="UP000046187"/>
    </source>
</evidence>
<dbReference type="GO" id="GO:0004565">
    <property type="term" value="F:beta-galactosidase activity"/>
    <property type="evidence" value="ECO:0007669"/>
    <property type="project" value="UniProtKB-EC"/>
</dbReference>
<dbReference type="InterPro" id="IPR006102">
    <property type="entry name" value="Ig-like_GH2"/>
</dbReference>
<dbReference type="Pfam" id="PF16353">
    <property type="entry name" value="LacZ_4"/>
    <property type="match status" value="1"/>
</dbReference>
<dbReference type="PROSITE" id="PS00719">
    <property type="entry name" value="GLYCOSYL_HYDROL_F2_1"/>
    <property type="match status" value="1"/>
</dbReference>
<dbReference type="Pfam" id="PF02836">
    <property type="entry name" value="Glyco_hydro_2_C"/>
    <property type="match status" value="1"/>
</dbReference>
<protein>
    <recommendedName>
        <fullName evidence="3 7">Beta-galactosidase</fullName>
        <ecNumber evidence="3 7">3.2.1.23</ecNumber>
    </recommendedName>
    <alternativeName>
        <fullName evidence="6 7">Lactase</fullName>
    </alternativeName>
</protein>
<dbReference type="InterPro" id="IPR017853">
    <property type="entry name" value="GH"/>
</dbReference>
<dbReference type="SUPFAM" id="SSF49303">
    <property type="entry name" value="beta-Galactosidase/glucuronidase domain"/>
    <property type="match status" value="2"/>
</dbReference>
<dbReference type="InterPro" id="IPR050347">
    <property type="entry name" value="Bact_Beta-galactosidase"/>
</dbReference>
<evidence type="ECO:0000256" key="5">
    <source>
        <dbReference type="ARBA" id="ARBA00023295"/>
    </source>
</evidence>
<dbReference type="Gene3D" id="2.60.40.10">
    <property type="entry name" value="Immunoglobulins"/>
    <property type="match status" value="2"/>
</dbReference>
<dbReference type="AlphaFoldDB" id="A0A0K2ZML3"/>
<evidence type="ECO:0000256" key="2">
    <source>
        <dbReference type="ARBA" id="ARBA00007401"/>
    </source>
</evidence>
<keyword evidence="4 7" id="KW-0378">Hydrolase</keyword>
<dbReference type="Pfam" id="PF02837">
    <property type="entry name" value="Glyco_hydro_2_N"/>
    <property type="match status" value="1"/>
</dbReference>
<dbReference type="GO" id="GO:0005990">
    <property type="term" value="P:lactose catabolic process"/>
    <property type="evidence" value="ECO:0007669"/>
    <property type="project" value="TreeGrafter"/>
</dbReference>
<dbReference type="Proteomes" id="UP000046187">
    <property type="component" value="Unassembled WGS sequence"/>
</dbReference>
<organism evidence="10 11">
    <name type="scientific">Xanthomonas graminis pv. arrhenatheri LMG 727</name>
    <dbReference type="NCBI Taxonomy" id="1195923"/>
    <lineage>
        <taxon>Bacteria</taxon>
        <taxon>Pseudomonadati</taxon>
        <taxon>Pseudomonadota</taxon>
        <taxon>Gammaproteobacteria</taxon>
        <taxon>Lysobacterales</taxon>
        <taxon>Lysobacteraceae</taxon>
        <taxon>Xanthomonas</taxon>
        <taxon>Xanthomonas translucens group</taxon>
        <taxon>Xanthomonas graminis</taxon>
    </lineage>
</organism>
<dbReference type="Pfam" id="PF02929">
    <property type="entry name" value="Bgal_small_N"/>
    <property type="match status" value="1"/>
</dbReference>
<dbReference type="SUPFAM" id="SSF51445">
    <property type="entry name" value="(Trans)glycosidases"/>
    <property type="match status" value="1"/>
</dbReference>
<dbReference type="SUPFAM" id="SSF49785">
    <property type="entry name" value="Galactose-binding domain-like"/>
    <property type="match status" value="1"/>
</dbReference>
<dbReference type="InterPro" id="IPR008979">
    <property type="entry name" value="Galactose-bd-like_sf"/>
</dbReference>
<dbReference type="EMBL" id="CXOI01000026">
    <property type="protein sequence ID" value="CTP86873.1"/>
    <property type="molecule type" value="Genomic_DNA"/>
</dbReference>
<dbReference type="InterPro" id="IPR014718">
    <property type="entry name" value="GH-type_carb-bd"/>
</dbReference>
<comment type="similarity">
    <text evidence="2 7">Belongs to the glycosyl hydrolase 2 family.</text>
</comment>
<feature type="signal peptide" evidence="8">
    <location>
        <begin position="1"/>
        <end position="28"/>
    </location>
</feature>
<evidence type="ECO:0000313" key="10">
    <source>
        <dbReference type="EMBL" id="CTP86873.1"/>
    </source>
</evidence>
<dbReference type="EC" id="3.2.1.23" evidence="3 7"/>
<dbReference type="SMART" id="SM01038">
    <property type="entry name" value="Bgal_small_N"/>
    <property type="match status" value="1"/>
</dbReference>
<dbReference type="InterPro" id="IPR036156">
    <property type="entry name" value="Beta-gal/glucu_dom_sf"/>
</dbReference>
<evidence type="ECO:0000256" key="6">
    <source>
        <dbReference type="ARBA" id="ARBA00032230"/>
    </source>
</evidence>
<dbReference type="GO" id="GO:0030246">
    <property type="term" value="F:carbohydrate binding"/>
    <property type="evidence" value="ECO:0007669"/>
    <property type="project" value="InterPro"/>
</dbReference>
<reference evidence="11" key="1">
    <citation type="submission" date="2015-07" db="EMBL/GenBank/DDBJ databases">
        <authorList>
            <person name="Wibberg D."/>
        </authorList>
    </citation>
    <scope>NUCLEOTIDE SEQUENCE [LARGE SCALE GENOMIC DNA]</scope>
</reference>
<dbReference type="Gene3D" id="3.20.20.80">
    <property type="entry name" value="Glycosidases"/>
    <property type="match status" value="1"/>
</dbReference>
<dbReference type="InterPro" id="IPR023232">
    <property type="entry name" value="Glyco_hydro_2_AS"/>
</dbReference>
<dbReference type="PANTHER" id="PTHR46323:SF2">
    <property type="entry name" value="BETA-GALACTOSIDASE"/>
    <property type="match status" value="1"/>
</dbReference>
<dbReference type="SUPFAM" id="SSF74650">
    <property type="entry name" value="Galactose mutarotase-like"/>
    <property type="match status" value="1"/>
</dbReference>
<dbReference type="Pfam" id="PF00703">
    <property type="entry name" value="Glyco_hydro_2"/>
    <property type="match status" value="1"/>
</dbReference>
<sequence>MKPTVRQRLLANASVLLLLGLHMATAWAGDAPRPEWERPEINEIDRLPARATSFPYESVALAKAGRIADSRYHLALNGDWRFMFSPTPEQRPAQFYRDDYDVSAWKTIPVPSDWQAQGYGQPLYNNIQYPFPANQPFIPHAINSVGSYRREFEVPQGWDGRRVLLHIGAAGAAYYVWVNGQRVGYSEDSKLPAEFDVTAQLRPGRNSVAIEVYRWSDGSYLEDQDFWRVSGIERDVYLLATPQTWLRDFFARATLDARYVGGALDVDVGLVHAAKGTRVTATLLDGDTPVLVRQATVTAARQEAALTLSGAIGKVRPWSAETPNLYTLLLEVHAADGRLIQASASRIGFRTVEVKDGLVKVNGKPVKIRGVNRHEHDPQTFHVISEASMRRDIELMKQNNINAVRTSHYPNAELWYALADEYGLYVMDEANIESHAYMEAGNEGMRPREKVQLGYDPKWELAHLQRVQRMFERDKNHPSIIFWSLGNEAGIGPNFEKAANWLHARDTTRLVSYLGWGTLYAQHAPNAYADIYAPMYDSVARIVDYATSTDYAPKPLIMCEYAHAMGNSLGDLKAYWDAIYAHDRLQGGFIWDWVDQSTLLKTADGRPYWGYGADYGPNPSGQSAIEFGDGLLQSDRTPNPHLHELAKVYGPIQFEAIDADRGRFLVRNRHAFIDLSGFSFDWQIRQDGRVVQEGRAPDLAIAAGAAGELQLALPAFQKKAGAEYLISVRAHARAGTIPLVPAGHVVAWEQFALASPPAPAVPRADGAAVVLRETAGELSLRAAGAELRIDRGTGLVARYAYRDQELLQGGAPNFWRAPTDNDIGTGLYATHLVWKTLSETRRVRSVVASKRDDGSARIDVGFDLGGDGATADVRYDVAYLMARDGSVQVTARFDPRYVGLPDPLRVGLAFTMPSRFVDLAWYGRGPHETYADRDSSGEIALYAGKIAEQHHDYIRPQETGNKVGVRWLRLAPEQGAALTVSGSTPLSVNALAFPYSDLERRPVGSAHSSDIRAHGRVSLLIDERQIGLGGDDQWSKWGQPHAAYRIALQPASYQFRLQPTAAPDSLAEQAAPGRDE</sequence>
<dbReference type="InterPro" id="IPR006104">
    <property type="entry name" value="Glyco_hydro_2_N"/>
</dbReference>
<evidence type="ECO:0000256" key="7">
    <source>
        <dbReference type="RuleBase" id="RU361154"/>
    </source>
</evidence>
<gene>
    <name evidence="10" type="ORF">XTALMG727_1826</name>
</gene>
<proteinExistence type="inferred from homology"/>
<dbReference type="GO" id="GO:0009341">
    <property type="term" value="C:beta-galactosidase complex"/>
    <property type="evidence" value="ECO:0007669"/>
    <property type="project" value="InterPro"/>
</dbReference>
<evidence type="ECO:0000256" key="3">
    <source>
        <dbReference type="ARBA" id="ARBA00012756"/>
    </source>
</evidence>
<evidence type="ECO:0000256" key="1">
    <source>
        <dbReference type="ARBA" id="ARBA00001412"/>
    </source>
</evidence>
<feature type="domain" description="Beta galactosidase small chain/" evidence="9">
    <location>
        <begin position="779"/>
        <end position="1058"/>
    </location>
</feature>
<dbReference type="PANTHER" id="PTHR46323">
    <property type="entry name" value="BETA-GALACTOSIDASE"/>
    <property type="match status" value="1"/>
</dbReference>
<feature type="chain" id="PRO_5005492795" description="Beta-galactosidase" evidence="8">
    <location>
        <begin position="29"/>
        <end position="1076"/>
    </location>
</feature>
<dbReference type="PROSITE" id="PS00608">
    <property type="entry name" value="GLYCOSYL_HYDROL_F2_2"/>
    <property type="match status" value="1"/>
</dbReference>
<dbReference type="InterPro" id="IPR004199">
    <property type="entry name" value="B-gal_small/dom_5"/>
</dbReference>
<keyword evidence="8" id="KW-0732">Signal</keyword>
<name>A0A0K2ZML3_9XANT</name>
<dbReference type="InterPro" id="IPR006103">
    <property type="entry name" value="Glyco_hydro_2_cat"/>
</dbReference>
<dbReference type="Gene3D" id="2.70.98.10">
    <property type="match status" value="1"/>
</dbReference>
<accession>A0A0K2ZML3</accession>
<evidence type="ECO:0000256" key="4">
    <source>
        <dbReference type="ARBA" id="ARBA00022801"/>
    </source>
</evidence>